<evidence type="ECO:0000313" key="1">
    <source>
        <dbReference type="EMBL" id="ALT68007.1"/>
    </source>
</evidence>
<proteinExistence type="predicted"/>
<dbReference type="Proteomes" id="UP000067738">
    <property type="component" value="Chromosome"/>
</dbReference>
<sequence length="68" mass="8078">MMVRRNLSDSAKKTYNTVFKEIFELFNVTPSELIRIAKREQKPYLDKETGVYELLDLEDTTITDYQDL</sequence>
<dbReference type="RefSeq" id="WP_157064617.1">
    <property type="nucleotide sequence ID" value="NZ_CP011266.1"/>
</dbReference>
<gene>
    <name evidence="1" type="ORF">sm9_0198</name>
</gene>
<dbReference type="EMBL" id="CP011266">
    <property type="protein sequence ID" value="ALT68007.1"/>
    <property type="molecule type" value="Genomic_DNA"/>
</dbReference>
<reference evidence="1 2" key="1">
    <citation type="submission" date="2015-04" db="EMBL/GenBank/DDBJ databases">
        <title>The complete genome sequence of the rumen methanogen Methanobrevibacter millerae SM9.</title>
        <authorList>
            <person name="Leahy S.C."/>
            <person name="Kelly W.J."/>
            <person name="Pacheco D.M."/>
            <person name="Li D."/>
            <person name="Altermann E."/>
            <person name="Attwood G.T."/>
        </authorList>
    </citation>
    <scope>NUCLEOTIDE SEQUENCE [LARGE SCALE GENOMIC DNA]</scope>
    <source>
        <strain evidence="1 2">SM9</strain>
    </source>
</reference>
<dbReference type="KEGG" id="mmil:sm9_0198"/>
<protein>
    <submittedName>
        <fullName evidence="1">Uncharacterized protein</fullName>
    </submittedName>
</protein>
<organism evidence="1 2">
    <name type="scientific">Methanobrevibacter millerae</name>
    <dbReference type="NCBI Taxonomy" id="230361"/>
    <lineage>
        <taxon>Archaea</taxon>
        <taxon>Methanobacteriati</taxon>
        <taxon>Methanobacteriota</taxon>
        <taxon>Methanomada group</taxon>
        <taxon>Methanobacteria</taxon>
        <taxon>Methanobacteriales</taxon>
        <taxon>Methanobacteriaceae</taxon>
        <taxon>Methanobrevibacter</taxon>
    </lineage>
</organism>
<name>A0A0U3E1X8_9EURY</name>
<evidence type="ECO:0000313" key="2">
    <source>
        <dbReference type="Proteomes" id="UP000067738"/>
    </source>
</evidence>
<dbReference type="GeneID" id="26735179"/>
<dbReference type="PATRIC" id="fig|230361.4.peg.199"/>
<dbReference type="AlphaFoldDB" id="A0A0U3E1X8"/>
<accession>A0A0U3E1X8</accession>
<keyword evidence="2" id="KW-1185">Reference proteome</keyword>